<accession>A0A8J6T891</accession>
<dbReference type="InterPro" id="IPR038763">
    <property type="entry name" value="DHH_sf"/>
</dbReference>
<proteinExistence type="predicted"/>
<dbReference type="InterPro" id="IPR001667">
    <property type="entry name" value="DDH_dom"/>
</dbReference>
<feature type="domain" description="DDH" evidence="1">
    <location>
        <begin position="22"/>
        <end position="159"/>
    </location>
</feature>
<dbReference type="AlphaFoldDB" id="A0A8J6T891"/>
<dbReference type="Pfam" id="PF01368">
    <property type="entry name" value="DHH"/>
    <property type="match status" value="1"/>
</dbReference>
<dbReference type="InterPro" id="IPR051319">
    <property type="entry name" value="Oligoribo/pAp-PDE_c-di-AMP_PDE"/>
</dbReference>
<organism evidence="2 3">
    <name type="scientific">Candidatus Desulfaltia bathyphila</name>
    <dbReference type="NCBI Taxonomy" id="2841697"/>
    <lineage>
        <taxon>Bacteria</taxon>
        <taxon>Pseudomonadati</taxon>
        <taxon>Thermodesulfobacteriota</taxon>
        <taxon>Desulfobacteria</taxon>
        <taxon>Desulfobacterales</taxon>
        <taxon>Desulfobacterales incertae sedis</taxon>
        <taxon>Candidatus Desulfaltia</taxon>
    </lineage>
</organism>
<reference evidence="2 3" key="1">
    <citation type="submission" date="2020-08" db="EMBL/GenBank/DDBJ databases">
        <title>Bridging the membrane lipid divide: bacteria of the FCB group superphylum have the potential to synthesize archaeal ether lipids.</title>
        <authorList>
            <person name="Villanueva L."/>
            <person name="Von Meijenfeldt F.A.B."/>
            <person name="Westbye A.B."/>
            <person name="Yadav S."/>
            <person name="Hopmans E.C."/>
            <person name="Dutilh B.E."/>
            <person name="Sinninghe Damste J.S."/>
        </authorList>
    </citation>
    <scope>NUCLEOTIDE SEQUENCE [LARGE SCALE GENOMIC DNA]</scope>
    <source>
        <strain evidence="2">NIOZ-UU82</strain>
    </source>
</reference>
<evidence type="ECO:0000313" key="3">
    <source>
        <dbReference type="Proteomes" id="UP000603545"/>
    </source>
</evidence>
<dbReference type="EMBL" id="JACNLL010000073">
    <property type="protein sequence ID" value="MBC8200007.1"/>
    <property type="molecule type" value="Genomic_DNA"/>
</dbReference>
<gene>
    <name evidence="2" type="ORF">H8E80_08195</name>
</gene>
<evidence type="ECO:0000313" key="2">
    <source>
        <dbReference type="EMBL" id="MBC8200007.1"/>
    </source>
</evidence>
<dbReference type="Gene3D" id="3.90.1640.10">
    <property type="entry name" value="inorganic pyrophosphatase (n-terminal core)"/>
    <property type="match status" value="1"/>
</dbReference>
<dbReference type="SUPFAM" id="SSF64182">
    <property type="entry name" value="DHH phosphoesterases"/>
    <property type="match status" value="1"/>
</dbReference>
<sequence length="329" mass="37113">MSSSATEKLCRFYDQFSSDDHVLIIIDADPDSIACAMAVKRLLWRKVAGIDISNINTIKRPDNLAMIRLLGVNLTHISKIDKAGFNRFVMVDSQPEHNESFSGINPDVIIDHHPETGAQASFTDIRPQYGAAASILTEYLRAARIKASSKLATGLFLAIKTDTNNFVRRTSFEDVRAFQFLFHHANVHLARKIEQTEMRFDFLKYFKIALEDMRRRKDRVFVHLGPVVSPDLCVLIADFFMKVNSVRWSIISGIFNKKLIVVLRNDGLRKNAGEVAKQSFGSIGSAGGHKNMARAEIPIADLEEHVKFKDDKILLGWIINQIEKKAGKK</sequence>
<dbReference type="PANTHER" id="PTHR47618:SF1">
    <property type="entry name" value="BIFUNCTIONAL OLIGORIBONUCLEASE AND PAP PHOSPHATASE NRNA"/>
    <property type="match status" value="1"/>
</dbReference>
<dbReference type="PANTHER" id="PTHR47618">
    <property type="entry name" value="BIFUNCTIONAL OLIGORIBONUCLEASE AND PAP PHOSPHATASE NRNA"/>
    <property type="match status" value="1"/>
</dbReference>
<dbReference type="Proteomes" id="UP000603545">
    <property type="component" value="Unassembled WGS sequence"/>
</dbReference>
<name>A0A8J6T891_9BACT</name>
<evidence type="ECO:0000259" key="1">
    <source>
        <dbReference type="Pfam" id="PF01368"/>
    </source>
</evidence>
<protein>
    <submittedName>
        <fullName evidence="2">DHH family phosphoesterase</fullName>
    </submittedName>
</protein>
<comment type="caution">
    <text evidence="2">The sequence shown here is derived from an EMBL/GenBank/DDBJ whole genome shotgun (WGS) entry which is preliminary data.</text>
</comment>